<accession>A0AAV5S901</accession>
<feature type="non-terminal residue" evidence="2">
    <location>
        <position position="177"/>
    </location>
</feature>
<evidence type="ECO:0000313" key="2">
    <source>
        <dbReference type="EMBL" id="GMS79586.1"/>
    </source>
</evidence>
<name>A0AAV5S901_9BILA</name>
<dbReference type="EMBL" id="BTSX01000001">
    <property type="protein sequence ID" value="GMS79586.1"/>
    <property type="molecule type" value="Genomic_DNA"/>
</dbReference>
<evidence type="ECO:0000313" key="3">
    <source>
        <dbReference type="Proteomes" id="UP001432027"/>
    </source>
</evidence>
<sequence>EMRKFLLLVAIFAAECVPMASSQCTCPITNMQFNQGTTQENFTFAPITVTPSADGCDLTVHCSGWSPLSFGLYYSTNQAGNDPIYDPNNTANLAAQDTSVIEPSTFDFEYMRCTDGNWMVYLPDQDYLGENLPDCATSEQGCFMYNNIFCVQPDLPPPSKFLSLLGIRKSASLIPLC</sequence>
<keyword evidence="1" id="KW-0732">Signal</keyword>
<comment type="caution">
    <text evidence="2">The sequence shown here is derived from an EMBL/GenBank/DDBJ whole genome shotgun (WGS) entry which is preliminary data.</text>
</comment>
<organism evidence="2 3">
    <name type="scientific">Pristionchus entomophagus</name>
    <dbReference type="NCBI Taxonomy" id="358040"/>
    <lineage>
        <taxon>Eukaryota</taxon>
        <taxon>Metazoa</taxon>
        <taxon>Ecdysozoa</taxon>
        <taxon>Nematoda</taxon>
        <taxon>Chromadorea</taxon>
        <taxon>Rhabditida</taxon>
        <taxon>Rhabditina</taxon>
        <taxon>Diplogasteromorpha</taxon>
        <taxon>Diplogasteroidea</taxon>
        <taxon>Neodiplogasteridae</taxon>
        <taxon>Pristionchus</taxon>
    </lineage>
</organism>
<feature type="chain" id="PRO_5043495743" description="Wall-associated receptor kinase galacturonan-binding domain-containing protein" evidence="1">
    <location>
        <begin position="23"/>
        <end position="177"/>
    </location>
</feature>
<dbReference type="Proteomes" id="UP001432027">
    <property type="component" value="Unassembled WGS sequence"/>
</dbReference>
<feature type="non-terminal residue" evidence="2">
    <location>
        <position position="1"/>
    </location>
</feature>
<dbReference type="AlphaFoldDB" id="A0AAV5S901"/>
<evidence type="ECO:0000256" key="1">
    <source>
        <dbReference type="SAM" id="SignalP"/>
    </source>
</evidence>
<feature type="signal peptide" evidence="1">
    <location>
        <begin position="1"/>
        <end position="22"/>
    </location>
</feature>
<reference evidence="2" key="1">
    <citation type="submission" date="2023-10" db="EMBL/GenBank/DDBJ databases">
        <title>Genome assembly of Pristionchus species.</title>
        <authorList>
            <person name="Yoshida K."/>
            <person name="Sommer R.J."/>
        </authorList>
    </citation>
    <scope>NUCLEOTIDE SEQUENCE</scope>
    <source>
        <strain evidence="2">RS0144</strain>
    </source>
</reference>
<protein>
    <recommendedName>
        <fullName evidence="4">Wall-associated receptor kinase galacturonan-binding domain-containing protein</fullName>
    </recommendedName>
</protein>
<proteinExistence type="predicted"/>
<keyword evidence="3" id="KW-1185">Reference proteome</keyword>
<gene>
    <name evidence="2" type="ORF">PENTCL1PPCAC_1761</name>
</gene>
<evidence type="ECO:0008006" key="4">
    <source>
        <dbReference type="Google" id="ProtNLM"/>
    </source>
</evidence>